<evidence type="ECO:0000313" key="3">
    <source>
        <dbReference type="Proteomes" id="UP000243591"/>
    </source>
</evidence>
<organism evidence="2 3">
    <name type="scientific">Brochothrix thermosphacta</name>
    <name type="common">Microbacterium thermosphactum</name>
    <dbReference type="NCBI Taxonomy" id="2756"/>
    <lineage>
        <taxon>Bacteria</taxon>
        <taxon>Bacillati</taxon>
        <taxon>Bacillota</taxon>
        <taxon>Bacilli</taxon>
        <taxon>Bacillales</taxon>
        <taxon>Listeriaceae</taxon>
        <taxon>Brochothrix</taxon>
    </lineage>
</organism>
<sequence>MKKAFILSFFTIALLLFFSTKLFLTTHQFQTYNAIKKESAYTVTVADDADVQTANDWTAKMITSSQTYHFNIYKESVSSIMNQLMVYAQLNHHKQKITAGLDLKPFGNEQYTNKKHVYSEFNQLLLSPLTSLKNTELKSGNYVIQLSKQSPHISVIIKDLSNKTGVNIALDKQSEVSHPQVLFSKIIIFLSIFITSGILMFIIVSDYYIKYRQNSIKLMVGYRHITLLSDIIKRQLPYALMIPLITFSLASYYYFINAIKPAFNIAIFATLLGLTVLLLTYLLIASFLIFYPLNSRSSKGESPQKKLVVLLLAVKIILSIFLLFTLQFSGQKIYYFIVEQAQTQRALKAVEHRFYLPLLSDVSSTDDNAQLDNLVRTNHLFNDYYNHGMLLFRLEDDTEHKLLDDEYNPGHEKFENNVLLISPDYLKLNPLYDINGTEIKINNHEKTLITLVPTTYYALLPEIKSYIEKEHNFQNNEVGKNFGLKATPQKVKFRYIEIRDNQALLTLLPHQRPLKNPLIKVLTQNNVDKNLSAYADSISGRADTFFIGNTQTSMSAIKNIVEKNQLQKTYPEIIPAQIFLKERFTDHNLVISLFLTIIIITLSLYLLLTLSFIHNYLLLNIQKALVLLQAGYPITRIYCLLFLIGCSPWLLLTAYNLIITQRSVNTGLFTLIGFIEFTILYVCLYRIKYKLLKGSLL</sequence>
<dbReference type="Proteomes" id="UP000243591">
    <property type="component" value="Chromosome"/>
</dbReference>
<feature type="transmembrane region" description="Helical" evidence="1">
    <location>
        <begin position="664"/>
        <end position="684"/>
    </location>
</feature>
<feature type="transmembrane region" description="Helical" evidence="1">
    <location>
        <begin position="637"/>
        <end position="658"/>
    </location>
</feature>
<dbReference type="EMBL" id="CP023483">
    <property type="protein sequence ID" value="ATF26830.1"/>
    <property type="molecule type" value="Genomic_DNA"/>
</dbReference>
<keyword evidence="1" id="KW-0812">Transmembrane</keyword>
<feature type="transmembrane region" description="Helical" evidence="1">
    <location>
        <begin position="307"/>
        <end position="326"/>
    </location>
</feature>
<accession>A0A1D2KYA4</accession>
<protein>
    <recommendedName>
        <fullName evidence="4">DUF1430 domain-containing protein</fullName>
    </recommendedName>
</protein>
<evidence type="ECO:0008006" key="4">
    <source>
        <dbReference type="Google" id="ProtNLM"/>
    </source>
</evidence>
<reference evidence="2 3" key="1">
    <citation type="submission" date="2017-09" db="EMBL/GenBank/DDBJ databases">
        <title>Complete Genome Sequences of Two Strains of the Meat Spoilage Bacterium Brochothrix thermosphacta Isolated from Ground Chicken.</title>
        <authorList>
            <person name="Paoli G.C."/>
            <person name="Wijey C."/>
            <person name="Chen C.-Y."/>
            <person name="Nguyen L."/>
            <person name="Yan X."/>
            <person name="Irwin P.L."/>
        </authorList>
    </citation>
    <scope>NUCLEOTIDE SEQUENCE [LARGE SCALE GENOMIC DNA]</scope>
    <source>
        <strain evidence="2 3">BI</strain>
    </source>
</reference>
<feature type="transmembrane region" description="Helical" evidence="1">
    <location>
        <begin position="262"/>
        <end position="291"/>
    </location>
</feature>
<keyword evidence="1" id="KW-1133">Transmembrane helix</keyword>
<dbReference type="KEGG" id="bths:CNY62_10960"/>
<dbReference type="RefSeq" id="WP_069126673.1">
    <property type="nucleotide sequence ID" value="NZ_CP023483.1"/>
</dbReference>
<proteinExistence type="predicted"/>
<keyword evidence="1" id="KW-0472">Membrane</keyword>
<evidence type="ECO:0000256" key="1">
    <source>
        <dbReference type="SAM" id="Phobius"/>
    </source>
</evidence>
<name>A0A1D2KYA4_BROTH</name>
<dbReference type="OrthoDB" id="2076832at2"/>
<gene>
    <name evidence="2" type="ORF">CNY62_10960</name>
</gene>
<evidence type="ECO:0000313" key="2">
    <source>
        <dbReference type="EMBL" id="ATF26830.1"/>
    </source>
</evidence>
<feature type="transmembrane region" description="Helical" evidence="1">
    <location>
        <begin position="236"/>
        <end position="256"/>
    </location>
</feature>
<feature type="transmembrane region" description="Helical" evidence="1">
    <location>
        <begin position="186"/>
        <end position="209"/>
    </location>
</feature>
<feature type="transmembrane region" description="Helical" evidence="1">
    <location>
        <begin position="589"/>
        <end position="617"/>
    </location>
</feature>
<dbReference type="AlphaFoldDB" id="A0A1D2KYA4"/>
<keyword evidence="3" id="KW-1185">Reference proteome</keyword>